<name>B9XAZ0_PEDPL</name>
<dbReference type="STRING" id="320771.Cflav_PD5810"/>
<dbReference type="NCBIfam" id="TIGR01733">
    <property type="entry name" value="AA-adenyl-dom"/>
    <property type="match status" value="1"/>
</dbReference>
<dbReference type="Pfam" id="PF00975">
    <property type="entry name" value="Thioesterase"/>
    <property type="match status" value="1"/>
</dbReference>
<dbReference type="SUPFAM" id="SSF52777">
    <property type="entry name" value="CoA-dependent acyltransferases"/>
    <property type="match status" value="2"/>
</dbReference>
<dbReference type="SUPFAM" id="SSF47336">
    <property type="entry name" value="ACP-like"/>
    <property type="match status" value="2"/>
</dbReference>
<dbReference type="GO" id="GO:0043041">
    <property type="term" value="P:amino acid activation for nonribosomal peptide biosynthetic process"/>
    <property type="evidence" value="ECO:0007669"/>
    <property type="project" value="TreeGrafter"/>
</dbReference>
<dbReference type="Gene3D" id="3.40.50.1820">
    <property type="entry name" value="alpha/beta hydrolase"/>
    <property type="match status" value="1"/>
</dbReference>
<dbReference type="InterPro" id="IPR020845">
    <property type="entry name" value="AMP-binding_CS"/>
</dbReference>
<dbReference type="Gene3D" id="3.30.300.30">
    <property type="match status" value="1"/>
</dbReference>
<dbReference type="EMBL" id="ABOX02000002">
    <property type="protein sequence ID" value="EEF63175.1"/>
    <property type="molecule type" value="Genomic_DNA"/>
</dbReference>
<dbReference type="InterPro" id="IPR014031">
    <property type="entry name" value="Ketoacyl_synth_C"/>
</dbReference>
<dbReference type="InterPro" id="IPR045851">
    <property type="entry name" value="AMP-bd_C_sf"/>
</dbReference>
<dbReference type="Gene3D" id="3.30.70.3290">
    <property type="match status" value="1"/>
</dbReference>
<dbReference type="Pfam" id="PF02801">
    <property type="entry name" value="Ketoacyl-synt_C"/>
    <property type="match status" value="1"/>
</dbReference>
<dbReference type="Gene3D" id="1.10.1200.10">
    <property type="entry name" value="ACP-like"/>
    <property type="match status" value="2"/>
</dbReference>
<dbReference type="PANTHER" id="PTHR45527">
    <property type="entry name" value="NONRIBOSOMAL PEPTIDE SYNTHETASE"/>
    <property type="match status" value="1"/>
</dbReference>
<dbReference type="InterPro" id="IPR020841">
    <property type="entry name" value="PKS_Beta-ketoAc_synthase_dom"/>
</dbReference>
<dbReference type="Pfam" id="PF00698">
    <property type="entry name" value="Acyl_transf_1"/>
    <property type="match status" value="1"/>
</dbReference>
<dbReference type="InterPro" id="IPR023213">
    <property type="entry name" value="CAT-like_dom_sf"/>
</dbReference>
<dbReference type="FunFam" id="2.30.38.10:FF:000001">
    <property type="entry name" value="Non-ribosomal peptide synthetase PvdI"/>
    <property type="match status" value="1"/>
</dbReference>
<dbReference type="GO" id="GO:0009239">
    <property type="term" value="P:enterobactin biosynthetic process"/>
    <property type="evidence" value="ECO:0007669"/>
    <property type="project" value="TreeGrafter"/>
</dbReference>
<dbReference type="PROSITE" id="PS00455">
    <property type="entry name" value="AMP_BINDING"/>
    <property type="match status" value="1"/>
</dbReference>
<dbReference type="Gene3D" id="3.30.559.10">
    <property type="entry name" value="Chloramphenicol acetyltransferase-like domain"/>
    <property type="match status" value="1"/>
</dbReference>
<dbReference type="Pfam" id="PF00550">
    <property type="entry name" value="PP-binding"/>
    <property type="match status" value="1"/>
</dbReference>
<feature type="compositionally biased region" description="Polar residues" evidence="5">
    <location>
        <begin position="2072"/>
        <end position="2088"/>
    </location>
</feature>
<evidence type="ECO:0000313" key="9">
    <source>
        <dbReference type="Proteomes" id="UP000003688"/>
    </source>
</evidence>
<feature type="domain" description="Ketosynthase family 3 (KS3)" evidence="7">
    <location>
        <begin position="1"/>
        <end position="104"/>
    </location>
</feature>
<sequence>MAQAFGDAGGKSKFCAIGSVKSNIGHLDTAAGVAGLIKAVLALKNKQLPPSLHYTKPNPKIDFENSPFFVNTQLTDWNPGGIPRRAGVSSFGLGGTNAHVVLEEPPTMPASSASREWQLLLLSAKTKSALNDGTANLTAHFKANPGLKLADVAYTLQVGRGVFGHRRMLVCRNAADAIKTLESGDSKRVFTQRSALKDVPVFFLFPGQGAQYVSMGADLYRTEPVFKEEVDRCRKLLQPQLELDLHQILFPQPEQADLAKELLVQTRTTQPALFVVEYALARLWMSWGIKPKAMIGHSVGEYVAACLAGVFTLEEGLRLVASRARLVQAQPGGVMLAVRLSEDELQSLQVDDLSIGAVNAANLCVVSGPTGQIEKLEKELDARNIGNRRLSTSHAFHSTMMEPVVSPFLELLKKVTFKAPTIPYVSNVTGKWITPAEATDPVYWARHVRKTVRFAEGVTKLLEDSQAILLEVGPGKTLTTLVLQHAARSPDQMVISSMMPGKDEGQEMLNALGKLWLAGATVDWPGFYQQESRCRVALPTYAFERSRFWIEPPAVNTRQLAALANPMREVATVYEVARSALTIEESRNGITRSSRLEHALKGLFEEISGIQICHSSRSEAFVELGFYSLLLAQASQFIQKRFGIEVTFRQLQEELSTLKDLAQYLDVRLPAETPAVGQGKVEEVEIPPASTGSESQTSSEPTIFPLTEGQTELWLAAQLGADASRAFNQNFLLHLRGQLRQEFLMQALQEVVNRHDALRTTFLPDGKEQQIAAHLEIEVPFVDLSSIAEPTRDQKIRELLKEEDEFTFDLAKGPLFRAKIIKVSTEYHMLVISSHHIVMDGWSMGVVFNEVSRIYSAKLEGKAGLLAPAMQFKEYVEWQQGTEACKKSAEAEAYWLRQYETVPTNLELPADNARPLNKTYKAGTECLVISSALYKTLKEATVEQRCTLFTYLLASFNAWLYRLSGQEDIAIGVPTAGQIAAANHGHSGNRMLLGHCVNLLPFRSRCNGAIAFKDYLKEVKRVVLEGYEHQHLTYGRLVNKLNLPRDTSRLPLISMTFNVVQVTNGVHFSGLESEIGLLTKSCNFFDITFDLMDSEKDLLIECRFNLDLFGPGTIKKWLKHWKTMLEAAAANPAQQICAIPLLDEAERKQILCDWNDTDKDYPKSKCLHHLIEAQVERTPKAVAVQFESSQLTYDELNKKANRLAHHLKRLGVGPETLVGLCVDRSLEMVVGLLAILKAGGAYVPLDPHYPKERLAFILHDCRTPVLLTQQRLLESLPKLIPESETSSNAKTPTVICLDSDLLTVEQGDERNPKTTVSAENAIYVIFTSGSTGQPKGVLISHRSFINFLIGMQQEPGLEKDDVILAVTTLSFDPAGLELWLPLVVGAKVVIAKSDVAMDAKRLSKQLAACGATLLQATPATWQLLLDSGWTGSPNLKILCGGEAWSNEMAGQLLPRCRSLWNMYGPTETTVWSAATRVEKAEVPLIGKCIANMQYHVLDSQLQPVPIGVPGELHIGGDGLARGYLNREKLTGERFIPNPFKADPKSRLYKSGDLVRYREDGRIEFLGRMDNQVKIRGHRIELGEIESTLRKHAAVRNVVVAAQELAPGDKRLVAYLVLEESETVTTAALRQFVKGQLPEYMIPSAFMVLEKFPLTPNGKVDRKALPLPDSRRTSKSSVAPRDPLELQLAQIWEKIFNMRDSIAMILSWRHSLLAIRLLLKSRNLPQNLPLVTLFQAPTIEQLAGVLRQQGWESPWLSLVPIKADGAKPPFYCVHGVGGNILEYMDLAKYMDADQPFYGLQAIGLNGKRPWHKSVEEMASHYVEEIKAFQPRGPYYIGGSSFGGLVAFEMAQQLKAKGEEVALLAFFDTRAPGYPRYLANVSAWKLKLNQLAHRVALHWGNFRAARGVEKITYIKTKAQRWYRSQIWSFNRMRRRWKEKFESIFWPKAIKEAQKKGLQAACVYVPSKYDGSATLFRATGQIKGIYPDPTLGWSELIGKGLEIYDTPGHHGAIVREPRARVLAEQLKESLRKTQAAVMLRREHVNSKKPHANSNRNGQTQEPAVPEEKEVGQILITPSGTTNAEELASCQA</sequence>
<keyword evidence="1" id="KW-0596">Phosphopantetheine</keyword>
<evidence type="ECO:0000256" key="4">
    <source>
        <dbReference type="ARBA" id="ARBA00029443"/>
    </source>
</evidence>
<dbReference type="Proteomes" id="UP000003688">
    <property type="component" value="Unassembled WGS sequence"/>
</dbReference>
<dbReference type="InterPro" id="IPR036736">
    <property type="entry name" value="ACP-like_sf"/>
</dbReference>
<dbReference type="Gene3D" id="3.30.70.250">
    <property type="entry name" value="Malonyl-CoA ACP transacylase, ACP-binding"/>
    <property type="match status" value="1"/>
</dbReference>
<evidence type="ECO:0000256" key="1">
    <source>
        <dbReference type="ARBA" id="ARBA00022450"/>
    </source>
</evidence>
<dbReference type="Pfam" id="PF00501">
    <property type="entry name" value="AMP-binding"/>
    <property type="match status" value="1"/>
</dbReference>
<proteinExistence type="inferred from homology"/>
<evidence type="ECO:0000256" key="3">
    <source>
        <dbReference type="ARBA" id="ARBA00022679"/>
    </source>
</evidence>
<feature type="region of interest" description="Disordered" evidence="5">
    <location>
        <begin position="2040"/>
        <end position="2088"/>
    </location>
</feature>
<feature type="domain" description="Carrier" evidence="6">
    <location>
        <begin position="591"/>
        <end position="669"/>
    </location>
</feature>
<dbReference type="InterPro" id="IPR016035">
    <property type="entry name" value="Acyl_Trfase/lysoPLipase"/>
</dbReference>
<keyword evidence="2" id="KW-0597">Phosphoprotein</keyword>
<dbReference type="InterPro" id="IPR000873">
    <property type="entry name" value="AMP-dep_synth/lig_dom"/>
</dbReference>
<dbReference type="SUPFAM" id="SSF53901">
    <property type="entry name" value="Thiolase-like"/>
    <property type="match status" value="1"/>
</dbReference>
<dbReference type="Gene3D" id="3.40.366.10">
    <property type="entry name" value="Malonyl-Coenzyme A Acyl Carrier Protein, domain 2"/>
    <property type="match status" value="1"/>
</dbReference>
<reference evidence="8 9" key="1">
    <citation type="journal article" date="2011" name="J. Bacteriol.">
        <title>Genome sequence of 'Pedosphaera parvula' Ellin514, an aerobic Verrucomicrobial isolate from pasture soil.</title>
        <authorList>
            <person name="Kant R."/>
            <person name="van Passel M.W."/>
            <person name="Sangwan P."/>
            <person name="Palva A."/>
            <person name="Lucas S."/>
            <person name="Copeland A."/>
            <person name="Lapidus A."/>
            <person name="Glavina Del Rio T."/>
            <person name="Dalin E."/>
            <person name="Tice H."/>
            <person name="Bruce D."/>
            <person name="Goodwin L."/>
            <person name="Pitluck S."/>
            <person name="Chertkov O."/>
            <person name="Larimer F.W."/>
            <person name="Land M.L."/>
            <person name="Hauser L."/>
            <person name="Brettin T.S."/>
            <person name="Detter J.C."/>
            <person name="Han S."/>
            <person name="de Vos W.M."/>
            <person name="Janssen P.H."/>
            <person name="Smidt H."/>
        </authorList>
    </citation>
    <scope>NUCLEOTIDE SEQUENCE [LARGE SCALE GENOMIC DNA]</scope>
    <source>
        <strain evidence="8 9">Ellin514</strain>
    </source>
</reference>
<dbReference type="GO" id="GO:0047527">
    <property type="term" value="F:2,3-dihydroxybenzoate-serine ligase activity"/>
    <property type="evidence" value="ECO:0007669"/>
    <property type="project" value="TreeGrafter"/>
</dbReference>
<dbReference type="InterPro" id="IPR010071">
    <property type="entry name" value="AA_adenyl_dom"/>
</dbReference>
<dbReference type="PROSITE" id="PS50075">
    <property type="entry name" value="CARRIER"/>
    <property type="match status" value="1"/>
</dbReference>
<dbReference type="SUPFAM" id="SSF55048">
    <property type="entry name" value="Probable ACP-binding domain of malonyl-CoA ACP transacylase"/>
    <property type="match status" value="1"/>
</dbReference>
<dbReference type="GO" id="GO:0031177">
    <property type="term" value="F:phosphopantetheine binding"/>
    <property type="evidence" value="ECO:0007669"/>
    <property type="project" value="TreeGrafter"/>
</dbReference>
<dbReference type="InterPro" id="IPR001242">
    <property type="entry name" value="Condensation_dom"/>
</dbReference>
<dbReference type="PROSITE" id="PS52004">
    <property type="entry name" value="KS3_2"/>
    <property type="match status" value="1"/>
</dbReference>
<dbReference type="Pfam" id="PF22621">
    <property type="entry name" value="CurL-like_PKS_C"/>
    <property type="match status" value="1"/>
</dbReference>
<dbReference type="GO" id="GO:0009366">
    <property type="term" value="C:enterobactin synthetase complex"/>
    <property type="evidence" value="ECO:0007669"/>
    <property type="project" value="TreeGrafter"/>
</dbReference>
<dbReference type="SUPFAM" id="SSF53474">
    <property type="entry name" value="alpha/beta-Hydrolases"/>
    <property type="match status" value="1"/>
</dbReference>
<dbReference type="CDD" id="cd00833">
    <property type="entry name" value="PKS"/>
    <property type="match status" value="1"/>
</dbReference>
<dbReference type="InterPro" id="IPR016039">
    <property type="entry name" value="Thiolase-like"/>
</dbReference>
<gene>
    <name evidence="8" type="ORF">Cflav_PD5810</name>
</gene>
<evidence type="ECO:0000259" key="7">
    <source>
        <dbReference type="PROSITE" id="PS52004"/>
    </source>
</evidence>
<dbReference type="InterPro" id="IPR001227">
    <property type="entry name" value="Ac_transferase_dom_sf"/>
</dbReference>
<dbReference type="FunFam" id="3.40.50.980:FF:000001">
    <property type="entry name" value="Non-ribosomal peptide synthetase"/>
    <property type="match status" value="1"/>
</dbReference>
<dbReference type="InterPro" id="IPR025110">
    <property type="entry name" value="AMP-bd_C"/>
</dbReference>
<dbReference type="SMART" id="SM00827">
    <property type="entry name" value="PKS_AT"/>
    <property type="match status" value="1"/>
</dbReference>
<evidence type="ECO:0000259" key="6">
    <source>
        <dbReference type="PROSITE" id="PS50075"/>
    </source>
</evidence>
<dbReference type="InterPro" id="IPR014043">
    <property type="entry name" value="Acyl_transferase_dom"/>
</dbReference>
<protein>
    <submittedName>
        <fullName evidence="8">Amino acid adenylation domain protein</fullName>
    </submittedName>
</protein>
<dbReference type="Gene3D" id="3.30.559.30">
    <property type="entry name" value="Nonribosomal peptide synthetase, condensation domain"/>
    <property type="match status" value="1"/>
</dbReference>
<evidence type="ECO:0000256" key="5">
    <source>
        <dbReference type="SAM" id="MobiDB-lite"/>
    </source>
</evidence>
<dbReference type="Pfam" id="PF00668">
    <property type="entry name" value="Condensation"/>
    <property type="match status" value="1"/>
</dbReference>
<dbReference type="FunFam" id="3.40.50.12780:FF:000012">
    <property type="entry name" value="Non-ribosomal peptide synthetase"/>
    <property type="match status" value="1"/>
</dbReference>
<dbReference type="Gene3D" id="3.40.50.980">
    <property type="match status" value="2"/>
</dbReference>
<dbReference type="CDD" id="cd19531">
    <property type="entry name" value="LCL_NRPS-like"/>
    <property type="match status" value="1"/>
</dbReference>
<dbReference type="Gene3D" id="2.30.38.10">
    <property type="entry name" value="Luciferase, Domain 3"/>
    <property type="match status" value="1"/>
</dbReference>
<dbReference type="InterPro" id="IPR029058">
    <property type="entry name" value="AB_hydrolase_fold"/>
</dbReference>
<evidence type="ECO:0000313" key="8">
    <source>
        <dbReference type="EMBL" id="EEF63175.1"/>
    </source>
</evidence>
<dbReference type="PANTHER" id="PTHR45527:SF1">
    <property type="entry name" value="FATTY ACID SYNTHASE"/>
    <property type="match status" value="1"/>
</dbReference>
<dbReference type="FunFam" id="3.30.300.30:FF:000010">
    <property type="entry name" value="Enterobactin synthetase component F"/>
    <property type="match status" value="1"/>
</dbReference>
<comment type="similarity">
    <text evidence="4">In the C-terminal section; belongs to the NRP synthetase family.</text>
</comment>
<dbReference type="CDD" id="cd12116">
    <property type="entry name" value="A_NRPS_Ta1_like"/>
    <property type="match status" value="1"/>
</dbReference>
<dbReference type="SMART" id="SM00825">
    <property type="entry name" value="PKS_KS"/>
    <property type="match status" value="1"/>
</dbReference>
<evidence type="ECO:0000256" key="2">
    <source>
        <dbReference type="ARBA" id="ARBA00022553"/>
    </source>
</evidence>
<dbReference type="GO" id="GO:0016746">
    <property type="term" value="F:acyltransferase activity"/>
    <property type="evidence" value="ECO:0007669"/>
    <property type="project" value="InterPro"/>
</dbReference>
<dbReference type="InterPro" id="IPR016036">
    <property type="entry name" value="Malonyl_transacylase_ACP-bd"/>
</dbReference>
<dbReference type="GO" id="GO:0005829">
    <property type="term" value="C:cytosol"/>
    <property type="evidence" value="ECO:0007669"/>
    <property type="project" value="TreeGrafter"/>
</dbReference>
<dbReference type="SUPFAM" id="SSF52151">
    <property type="entry name" value="FabD/lysophospholipase-like"/>
    <property type="match status" value="1"/>
</dbReference>
<dbReference type="OrthoDB" id="174240at2"/>
<dbReference type="SUPFAM" id="SSF56801">
    <property type="entry name" value="Acetyl-CoA synthetase-like"/>
    <property type="match status" value="1"/>
</dbReference>
<dbReference type="Pfam" id="PF13193">
    <property type="entry name" value="AMP-binding_C"/>
    <property type="match status" value="1"/>
</dbReference>
<dbReference type="InterPro" id="IPR001031">
    <property type="entry name" value="Thioesterase"/>
</dbReference>
<comment type="caution">
    <text evidence="8">The sequence shown here is derived from an EMBL/GenBank/DDBJ whole genome shotgun (WGS) entry which is preliminary data.</text>
</comment>
<dbReference type="InterPro" id="IPR009081">
    <property type="entry name" value="PP-bd_ACP"/>
</dbReference>
<accession>B9XAZ0</accession>
<dbReference type="Gene3D" id="3.40.47.10">
    <property type="match status" value="1"/>
</dbReference>
<keyword evidence="3" id="KW-0808">Transferase</keyword>
<keyword evidence="9" id="KW-1185">Reference proteome</keyword>
<feature type="compositionally biased region" description="Polar residues" evidence="5">
    <location>
        <begin position="2048"/>
        <end position="2058"/>
    </location>
</feature>
<organism evidence="8 9">
    <name type="scientific">Pedosphaera parvula (strain Ellin514)</name>
    <dbReference type="NCBI Taxonomy" id="320771"/>
    <lineage>
        <taxon>Bacteria</taxon>
        <taxon>Pseudomonadati</taxon>
        <taxon>Verrucomicrobiota</taxon>
        <taxon>Pedosphaerae</taxon>
        <taxon>Pedosphaerales</taxon>
        <taxon>Pedosphaeraceae</taxon>
        <taxon>Pedosphaera</taxon>
    </lineage>
</organism>